<keyword evidence="3" id="KW-1185">Reference proteome</keyword>
<organism evidence="2 3">
    <name type="scientific">Amycolatopsis thermophila</name>
    <dbReference type="NCBI Taxonomy" id="206084"/>
    <lineage>
        <taxon>Bacteria</taxon>
        <taxon>Bacillati</taxon>
        <taxon>Actinomycetota</taxon>
        <taxon>Actinomycetes</taxon>
        <taxon>Pseudonocardiales</taxon>
        <taxon>Pseudonocardiaceae</taxon>
        <taxon>Amycolatopsis</taxon>
    </lineage>
</organism>
<evidence type="ECO:0000259" key="1">
    <source>
        <dbReference type="Pfam" id="PF12697"/>
    </source>
</evidence>
<proteinExistence type="predicted"/>
<protein>
    <submittedName>
        <fullName evidence="2">Dienelactone hydrolase</fullName>
    </submittedName>
</protein>
<feature type="domain" description="AB hydrolase-1" evidence="1">
    <location>
        <begin position="57"/>
        <end position="265"/>
    </location>
</feature>
<keyword evidence="2" id="KW-0378">Hydrolase</keyword>
<dbReference type="Gene3D" id="3.40.50.1820">
    <property type="entry name" value="alpha/beta hydrolase"/>
    <property type="match status" value="1"/>
</dbReference>
<dbReference type="InterPro" id="IPR029058">
    <property type="entry name" value="AB_hydrolase_fold"/>
</dbReference>
<comment type="caution">
    <text evidence="2">The sequence shown here is derived from an EMBL/GenBank/DDBJ whole genome shotgun (WGS) entry which is preliminary data.</text>
</comment>
<accession>A0ABU0EQF7</accession>
<dbReference type="InterPro" id="IPR000073">
    <property type="entry name" value="AB_hydrolase_1"/>
</dbReference>
<dbReference type="SUPFAM" id="SSF53474">
    <property type="entry name" value="alpha/beta-Hydrolases"/>
    <property type="match status" value="1"/>
</dbReference>
<dbReference type="InterPro" id="IPR053145">
    <property type="entry name" value="AB_hydrolase_Est10"/>
</dbReference>
<evidence type="ECO:0000313" key="3">
    <source>
        <dbReference type="Proteomes" id="UP001229651"/>
    </source>
</evidence>
<gene>
    <name evidence="2" type="ORF">FB470_001209</name>
</gene>
<evidence type="ECO:0000313" key="2">
    <source>
        <dbReference type="EMBL" id="MDQ0377215.1"/>
    </source>
</evidence>
<sequence length="284" mass="30202">MWEPPDYAVPESFVEHEVAGTLTLPVASGPRPGVVLLAGGGPVDRDETSGPNKPLKDLAWGLASRGVAVVRFDKRSGGVTMAEEYVPDSVAAVRLVATESDRVFLVGHSMGGKAAPRVAASEPPVAGLVILAGDTQPMHEAAVRVARHLRSIGAVPAELVDAITRQAAAVSQLTPSAPAEDLLFGFPASYWLDLRDYDPVATAAAVDRPILILQGGRDYQVTVADDLARWRAGLADRDDVTIRVHEAADHLFFPGTQPSTPAQYAERQHVDAAVIDDIASWIQR</sequence>
<reference evidence="2 3" key="1">
    <citation type="submission" date="2023-07" db="EMBL/GenBank/DDBJ databases">
        <title>Sequencing the genomes of 1000 actinobacteria strains.</title>
        <authorList>
            <person name="Klenk H.-P."/>
        </authorList>
    </citation>
    <scope>NUCLEOTIDE SEQUENCE [LARGE SCALE GENOMIC DNA]</scope>
    <source>
        <strain evidence="2 3">DSM 45805</strain>
    </source>
</reference>
<dbReference type="EMBL" id="JAUSUT010000001">
    <property type="protein sequence ID" value="MDQ0377215.1"/>
    <property type="molecule type" value="Genomic_DNA"/>
</dbReference>
<dbReference type="Pfam" id="PF12697">
    <property type="entry name" value="Abhydrolase_6"/>
    <property type="match status" value="1"/>
</dbReference>
<dbReference type="Proteomes" id="UP001229651">
    <property type="component" value="Unassembled WGS sequence"/>
</dbReference>
<name>A0ABU0EQF7_9PSEU</name>
<dbReference type="GO" id="GO:0016787">
    <property type="term" value="F:hydrolase activity"/>
    <property type="evidence" value="ECO:0007669"/>
    <property type="project" value="UniProtKB-KW"/>
</dbReference>
<dbReference type="PANTHER" id="PTHR43265:SF1">
    <property type="entry name" value="ESTERASE ESTD"/>
    <property type="match status" value="1"/>
</dbReference>
<dbReference type="RefSeq" id="WP_306989412.1">
    <property type="nucleotide sequence ID" value="NZ_JAUSUT010000001.1"/>
</dbReference>
<dbReference type="PANTHER" id="PTHR43265">
    <property type="entry name" value="ESTERASE ESTD"/>
    <property type="match status" value="1"/>
</dbReference>